<organism evidence="1 2">
    <name type="scientific">Caerostris darwini</name>
    <dbReference type="NCBI Taxonomy" id="1538125"/>
    <lineage>
        <taxon>Eukaryota</taxon>
        <taxon>Metazoa</taxon>
        <taxon>Ecdysozoa</taxon>
        <taxon>Arthropoda</taxon>
        <taxon>Chelicerata</taxon>
        <taxon>Arachnida</taxon>
        <taxon>Araneae</taxon>
        <taxon>Araneomorphae</taxon>
        <taxon>Entelegynae</taxon>
        <taxon>Araneoidea</taxon>
        <taxon>Araneidae</taxon>
        <taxon>Caerostris</taxon>
    </lineage>
</organism>
<keyword evidence="2" id="KW-1185">Reference proteome</keyword>
<reference evidence="1 2" key="1">
    <citation type="submission" date="2021-06" db="EMBL/GenBank/DDBJ databases">
        <title>Caerostris darwini draft genome.</title>
        <authorList>
            <person name="Kono N."/>
            <person name="Arakawa K."/>
        </authorList>
    </citation>
    <scope>NUCLEOTIDE SEQUENCE [LARGE SCALE GENOMIC DNA]</scope>
</reference>
<dbReference type="AlphaFoldDB" id="A0AAV4Q3S8"/>
<name>A0AAV4Q3S8_9ARAC</name>
<evidence type="ECO:0000313" key="1">
    <source>
        <dbReference type="EMBL" id="GIY03937.1"/>
    </source>
</evidence>
<evidence type="ECO:0000313" key="2">
    <source>
        <dbReference type="Proteomes" id="UP001054837"/>
    </source>
</evidence>
<dbReference type="EMBL" id="BPLQ01003864">
    <property type="protein sequence ID" value="GIY03937.1"/>
    <property type="molecule type" value="Genomic_DNA"/>
</dbReference>
<dbReference type="Proteomes" id="UP001054837">
    <property type="component" value="Unassembled WGS sequence"/>
</dbReference>
<comment type="caution">
    <text evidence="1">The sequence shown here is derived from an EMBL/GenBank/DDBJ whole genome shotgun (WGS) entry which is preliminary data.</text>
</comment>
<sequence>MGVFNKHHSTMAENLFAAGNVHLAKHVNALKGRLHGMNSLSIREMGIVYYGVGEQVLNYGSRLMIGVGIGGHTPVFSRWLPDLFSLCLQPCPKGNLQMSS</sequence>
<accession>A0AAV4Q3S8</accession>
<proteinExistence type="predicted"/>
<gene>
    <name evidence="1" type="ORF">CDAR_468591</name>
</gene>
<protein>
    <submittedName>
        <fullName evidence="1">Uncharacterized protein</fullName>
    </submittedName>
</protein>